<reference evidence="3 4" key="1">
    <citation type="journal article" date="2014" name="PLoS Genet.">
        <title>Phylogenetically driven sequencing of extremely halophilic archaea reveals strategies for static and dynamic osmo-response.</title>
        <authorList>
            <person name="Becker E.A."/>
            <person name="Seitzer P.M."/>
            <person name="Tritt A."/>
            <person name="Larsen D."/>
            <person name="Krusor M."/>
            <person name="Yao A.I."/>
            <person name="Wu D."/>
            <person name="Madern D."/>
            <person name="Eisen J.A."/>
            <person name="Darling A.E."/>
            <person name="Facciotti M.T."/>
        </authorList>
    </citation>
    <scope>NUCLEOTIDE SEQUENCE [LARGE SCALE GENOMIC DNA]</scope>
    <source>
        <strain evidence="3 4">DSM 8989</strain>
    </source>
</reference>
<keyword evidence="2" id="KW-0812">Transmembrane</keyword>
<keyword evidence="4" id="KW-1185">Reference proteome</keyword>
<evidence type="ECO:0000313" key="4">
    <source>
        <dbReference type="Proteomes" id="UP000011625"/>
    </source>
</evidence>
<feature type="transmembrane region" description="Helical" evidence="2">
    <location>
        <begin position="248"/>
        <end position="268"/>
    </location>
</feature>
<feature type="transmembrane region" description="Helical" evidence="2">
    <location>
        <begin position="116"/>
        <end position="136"/>
    </location>
</feature>
<keyword evidence="2" id="KW-1133">Transmembrane helix</keyword>
<feature type="transmembrane region" description="Helical" evidence="2">
    <location>
        <begin position="306"/>
        <end position="327"/>
    </location>
</feature>
<sequence>MPEHGRSTVSNEHIYQGNVDPPMSSRTGRNHTVAGDSQRSASAGAGLGRRLLVLAITLVATIGTVPLASAHGGHLYVNGVHLSQSYALIPLVLGAVIAVGSVYLPRLRPSLSGYALHGVLVGLAIAVVGGIAVVQLSPYEWLTAEPVIPRSIHEPLLLLLGGVIMLGSVIGGQIRWPTRPRYAGLGALLGLWVAYPGFSVFGIYTPMNPLGHLIVLSLPVAVGYVLWHDARDVLSAVVADRTARRFGVAVGLLGVVFFLFSAGMATVVPDSGEGLSWAEGFITTLPTLGPLVTWPSVEVWAPSIPFAGMVSVGTLILLAVLGSLLGLNAAVFAHQWGTAAGGASPTTAGAVGLAAPQACCCCGPLLSQLAIVTLGPSAAAPFYLLFADPSSSIGSLFFVASVAILAGTLVNAAGSTANAEPEQCVVPA</sequence>
<feature type="transmembrane region" description="Helical" evidence="2">
    <location>
        <begin position="156"/>
        <end position="176"/>
    </location>
</feature>
<dbReference type="AlphaFoldDB" id="M0MXR8"/>
<feature type="transmembrane region" description="Helical" evidence="2">
    <location>
        <begin position="210"/>
        <end position="227"/>
    </location>
</feature>
<comment type="caution">
    <text evidence="3">The sequence shown here is derived from an EMBL/GenBank/DDBJ whole genome shotgun (WGS) entry which is preliminary data.</text>
</comment>
<feature type="transmembrane region" description="Helical" evidence="2">
    <location>
        <begin position="51"/>
        <end position="73"/>
    </location>
</feature>
<feature type="region of interest" description="Disordered" evidence="1">
    <location>
        <begin position="1"/>
        <end position="41"/>
    </location>
</feature>
<dbReference type="PATRIC" id="fig|1227456.3.peg.3034"/>
<gene>
    <name evidence="3" type="ORF">C450_14973</name>
</gene>
<evidence type="ECO:0000256" key="1">
    <source>
        <dbReference type="SAM" id="MobiDB-lite"/>
    </source>
</evidence>
<evidence type="ECO:0000313" key="3">
    <source>
        <dbReference type="EMBL" id="EMA50497.1"/>
    </source>
</evidence>
<evidence type="ECO:0000256" key="2">
    <source>
        <dbReference type="SAM" id="Phobius"/>
    </source>
</evidence>
<proteinExistence type="predicted"/>
<feature type="transmembrane region" description="Helical" evidence="2">
    <location>
        <begin position="85"/>
        <end position="104"/>
    </location>
</feature>
<keyword evidence="2" id="KW-0472">Membrane</keyword>
<name>M0MXR8_9EURY</name>
<accession>M0MXR8</accession>
<dbReference type="Proteomes" id="UP000011625">
    <property type="component" value="Unassembled WGS sequence"/>
</dbReference>
<organism evidence="3 4">
    <name type="scientific">Halococcus salifodinae DSM 8989</name>
    <dbReference type="NCBI Taxonomy" id="1227456"/>
    <lineage>
        <taxon>Archaea</taxon>
        <taxon>Methanobacteriati</taxon>
        <taxon>Methanobacteriota</taxon>
        <taxon>Stenosarchaea group</taxon>
        <taxon>Halobacteria</taxon>
        <taxon>Halobacteriales</taxon>
        <taxon>Halococcaceae</taxon>
        <taxon>Halococcus</taxon>
    </lineage>
</organism>
<feature type="transmembrane region" description="Helical" evidence="2">
    <location>
        <begin position="183"/>
        <end position="204"/>
    </location>
</feature>
<feature type="transmembrane region" description="Helical" evidence="2">
    <location>
        <begin position="393"/>
        <end position="413"/>
    </location>
</feature>
<dbReference type="EMBL" id="AOME01000072">
    <property type="protein sequence ID" value="EMA50497.1"/>
    <property type="molecule type" value="Genomic_DNA"/>
</dbReference>
<protein>
    <submittedName>
        <fullName evidence="3">Uncharacterized protein</fullName>
    </submittedName>
</protein>